<dbReference type="STRING" id="156889.Mmc1_1530"/>
<dbReference type="GO" id="GO:0035438">
    <property type="term" value="F:cyclic-di-GMP binding"/>
    <property type="evidence" value="ECO:0007669"/>
    <property type="project" value="InterPro"/>
</dbReference>
<dbReference type="Proteomes" id="UP000002586">
    <property type="component" value="Chromosome"/>
</dbReference>
<dbReference type="InterPro" id="IPR009875">
    <property type="entry name" value="PilZ_domain"/>
</dbReference>
<evidence type="ECO:0000313" key="5">
    <source>
        <dbReference type="Proteomes" id="UP000002586"/>
    </source>
</evidence>
<dbReference type="InterPro" id="IPR028051">
    <property type="entry name" value="CheX-like_dom"/>
</dbReference>
<dbReference type="Pfam" id="PF07238">
    <property type="entry name" value="PilZ"/>
    <property type="match status" value="1"/>
</dbReference>
<evidence type="ECO:0000259" key="2">
    <source>
        <dbReference type="Pfam" id="PF07238"/>
    </source>
</evidence>
<feature type="domain" description="Chemotaxis phosphatase CheX-like" evidence="3">
    <location>
        <begin position="188"/>
        <end position="284"/>
    </location>
</feature>
<dbReference type="KEGG" id="mgm:Mmc1_1530"/>
<dbReference type="PANTHER" id="PTHR39452">
    <property type="entry name" value="CHEY-P PHOSPHATASE CHEX"/>
    <property type="match status" value="1"/>
</dbReference>
<reference evidence="4 5" key="2">
    <citation type="journal article" date="2012" name="Int. J. Syst. Evol. Microbiol.">
        <title>Magnetococcus marinus gen. nov., sp. nov., a marine, magnetotactic bacterium that represents a novel lineage (Magnetococcaceae fam. nov.; Magnetococcales ord. nov.) at the base of the Alphaproteobacteria.</title>
        <authorList>
            <person name="Bazylinski D.A."/>
            <person name="Williams T.J."/>
            <person name="Lefevre C.T."/>
            <person name="Berg R.J."/>
            <person name="Zhang C.L."/>
            <person name="Bowser S.S."/>
            <person name="Dean A.J."/>
            <person name="Beveridge T.J."/>
        </authorList>
    </citation>
    <scope>NUCLEOTIDE SEQUENCE [LARGE SCALE GENOMIC DNA]</scope>
    <source>
        <strain evidence="5">ATCC BAA-1437 / JCM 17883 / MC-1</strain>
    </source>
</reference>
<evidence type="ECO:0000313" key="4">
    <source>
        <dbReference type="EMBL" id="ABK44039.1"/>
    </source>
</evidence>
<dbReference type="HOGENOM" id="CLU_926886_0_0_5"/>
<protein>
    <submittedName>
        <fullName evidence="4">Type IV pilus assembly PilZ</fullName>
    </submittedName>
</protein>
<feature type="domain" description="PilZ" evidence="2">
    <location>
        <begin position="13"/>
        <end position="112"/>
    </location>
</feature>
<dbReference type="eggNOG" id="COG1406">
    <property type="taxonomic scope" value="Bacteria"/>
</dbReference>
<accession>A0L7U6</accession>
<dbReference type="PANTHER" id="PTHR39452:SF1">
    <property type="entry name" value="CHEY-P PHOSPHATASE CHEX"/>
    <property type="match status" value="1"/>
</dbReference>
<organism evidence="4 5">
    <name type="scientific">Magnetococcus marinus (strain ATCC BAA-1437 / JCM 17883 / MC-1)</name>
    <dbReference type="NCBI Taxonomy" id="156889"/>
    <lineage>
        <taxon>Bacteria</taxon>
        <taxon>Pseudomonadati</taxon>
        <taxon>Pseudomonadota</taxon>
        <taxon>Magnetococcia</taxon>
        <taxon>Magnetococcales</taxon>
        <taxon>Magnetococcaceae</taxon>
        <taxon>Magnetococcus</taxon>
    </lineage>
</organism>
<gene>
    <name evidence="4" type="ordered locus">Mmc1_1530</name>
</gene>
<keyword evidence="1" id="KW-0145">Chemotaxis</keyword>
<dbReference type="RefSeq" id="WP_011713189.1">
    <property type="nucleotide sequence ID" value="NC_008576.1"/>
</dbReference>
<evidence type="ECO:0000256" key="1">
    <source>
        <dbReference type="ARBA" id="ARBA00022500"/>
    </source>
</evidence>
<dbReference type="Gene3D" id="2.40.10.220">
    <property type="entry name" value="predicted glycosyltransferase like domains"/>
    <property type="match status" value="1"/>
</dbReference>
<dbReference type="AlphaFoldDB" id="A0L7U6"/>
<dbReference type="EMBL" id="CP000471">
    <property type="protein sequence ID" value="ABK44039.1"/>
    <property type="molecule type" value="Genomic_DNA"/>
</dbReference>
<dbReference type="Gene3D" id="3.40.1550.10">
    <property type="entry name" value="CheC-like"/>
    <property type="match status" value="1"/>
</dbReference>
<keyword evidence="5" id="KW-1185">Reference proteome</keyword>
<dbReference type="InterPro" id="IPR038756">
    <property type="entry name" value="CheX-like"/>
</dbReference>
<proteinExistence type="predicted"/>
<dbReference type="SUPFAM" id="SSF141371">
    <property type="entry name" value="PilZ domain-like"/>
    <property type="match status" value="1"/>
</dbReference>
<evidence type="ECO:0000259" key="3">
    <source>
        <dbReference type="Pfam" id="PF13690"/>
    </source>
</evidence>
<dbReference type="OrthoDB" id="9798164at2"/>
<dbReference type="CDD" id="cd17906">
    <property type="entry name" value="CheX"/>
    <property type="match status" value="1"/>
</dbReference>
<reference evidence="5" key="1">
    <citation type="journal article" date="2009" name="Appl. Environ. Microbiol.">
        <title>Complete genome sequence of the chemolithoautotrophic marine magnetotactic coccus strain MC-1.</title>
        <authorList>
            <person name="Schubbe S."/>
            <person name="Williams T.J."/>
            <person name="Xie G."/>
            <person name="Kiss H.E."/>
            <person name="Brettin T.S."/>
            <person name="Martinez D."/>
            <person name="Ross C.A."/>
            <person name="Schuler D."/>
            <person name="Cox B.L."/>
            <person name="Nealson K.H."/>
            <person name="Bazylinski D.A."/>
        </authorList>
    </citation>
    <scope>NUCLEOTIDE SEQUENCE [LARGE SCALE GENOMIC DNA]</scope>
    <source>
        <strain evidence="5">ATCC BAA-1437 / JCM 17883 / MC-1</strain>
    </source>
</reference>
<dbReference type="Pfam" id="PF13690">
    <property type="entry name" value="CheX"/>
    <property type="match status" value="1"/>
</dbReference>
<dbReference type="GO" id="GO:0006935">
    <property type="term" value="P:chemotaxis"/>
    <property type="evidence" value="ECO:0007669"/>
    <property type="project" value="UniProtKB-KW"/>
</dbReference>
<sequence length="300" mass="33206">MENAPVVESTSNVRSTTRLDIAVPAVLMLGSLHQMQGVTKNISFSSVHIEYRQSLAAHHLGEACQVQLQLPTDDGEAWVELEGRITRQDEFGLGVQFTHTDTSNYRKFKCFLSKHAENPNQLIQEMVRHPELSMNVVHIGFMKEELSGFITDAVNEIFIAFLAQDVHKGPTVIKQDFEDYVPPEAEATAVVNFNGALTGGIHLSAPMHVVIALANSFSGEEANSFTDPMVVDAFGEMANLITGGVQTRLSGEFENIQLTPPTVVYGKQYGIVYQRDLNSVKQYFLAPFGPFFVECFFASQ</sequence>
<dbReference type="InterPro" id="IPR028976">
    <property type="entry name" value="CheC-like_sf"/>
</dbReference>
<name>A0L7U6_MAGMM</name>
<dbReference type="SUPFAM" id="SSF103039">
    <property type="entry name" value="CheC-like"/>
    <property type="match status" value="1"/>
</dbReference>